<comment type="caution">
    <text evidence="7">The sequence shown here is derived from an EMBL/GenBank/DDBJ whole genome shotgun (WGS) entry which is preliminary data.</text>
</comment>
<dbReference type="SMART" id="SM00448">
    <property type="entry name" value="REC"/>
    <property type="match status" value="1"/>
</dbReference>
<dbReference type="Pfam" id="PF12833">
    <property type="entry name" value="HTH_18"/>
    <property type="match status" value="1"/>
</dbReference>
<dbReference type="Proteomes" id="UP000069697">
    <property type="component" value="Unassembled WGS sequence"/>
</dbReference>
<evidence type="ECO:0000256" key="4">
    <source>
        <dbReference type="PROSITE-ProRule" id="PRU00169"/>
    </source>
</evidence>
<gene>
    <name evidence="7" type="ORF">PAHA3_2198</name>
</gene>
<dbReference type="SMART" id="SM00342">
    <property type="entry name" value="HTH_ARAC"/>
    <property type="match status" value="1"/>
</dbReference>
<dbReference type="CDD" id="cd17536">
    <property type="entry name" value="REC_YesN-like"/>
    <property type="match status" value="1"/>
</dbReference>
<feature type="modified residue" description="4-aspartylphosphate" evidence="4">
    <location>
        <position position="54"/>
    </location>
</feature>
<dbReference type="InterPro" id="IPR011006">
    <property type="entry name" value="CheY-like_superfamily"/>
</dbReference>
<proteinExistence type="predicted"/>
<dbReference type="InterPro" id="IPR018060">
    <property type="entry name" value="HTH_AraC"/>
</dbReference>
<dbReference type="InterPro" id="IPR041522">
    <property type="entry name" value="CdaR_GGDEF"/>
</dbReference>
<dbReference type="InterPro" id="IPR009057">
    <property type="entry name" value="Homeodomain-like_sf"/>
</dbReference>
<dbReference type="InterPro" id="IPR018062">
    <property type="entry name" value="HTH_AraC-typ_CS"/>
</dbReference>
<name>A0A100VLV1_PAEAM</name>
<dbReference type="PRINTS" id="PR00032">
    <property type="entry name" value="HTHARAC"/>
</dbReference>
<dbReference type="InterPro" id="IPR020449">
    <property type="entry name" value="Tscrpt_reg_AraC-type_HTH"/>
</dbReference>
<feature type="domain" description="Response regulatory" evidence="6">
    <location>
        <begin position="2"/>
        <end position="119"/>
    </location>
</feature>
<evidence type="ECO:0000259" key="6">
    <source>
        <dbReference type="PROSITE" id="PS50110"/>
    </source>
</evidence>
<accession>A0A100VLV1</accession>
<dbReference type="InterPro" id="IPR001789">
    <property type="entry name" value="Sig_transdc_resp-reg_receiver"/>
</dbReference>
<evidence type="ECO:0000256" key="1">
    <source>
        <dbReference type="ARBA" id="ARBA00023015"/>
    </source>
</evidence>
<dbReference type="PROSITE" id="PS00041">
    <property type="entry name" value="HTH_ARAC_FAMILY_1"/>
    <property type="match status" value="1"/>
</dbReference>
<sequence>MKLILVDDEKGILEGLKKMIDRYIPECEVVGTAYNGCEGFELIQKWQPDIVITDIRMPQAGGLEMIQMLKEVDIQSKFILLSGYADFEYARKGMQLGVNFYINKPVEEQELRDCVCQVMDTIRLERSKVQEMHALKMASYHRMQEDGLRDILDMGNDHTEIAEELLRIGCMPEKDARFACILIEIRSKADGLKELGFDPVFRQIDLVFRQYGSVYRFRYTGAQIAVIVMHGGALEIRDMVSTVQRLHEVLFRQLDVSSVIGIGSVQNQPGGISQSFEEARNALSYQVIKGAEPVISFTQIMNLTGKSELVTEQMITDLEAAIDNMDQRESVEMIHRIFRKIEAEPGFSPADLQLQCLNILLLSIRKVSFQQLQQNRLLSRQLLSLEGISRFKTLASLEQWMVEVISGIIGFLLEQRTSKKKDMISAIKEYVTDHYDEPISLAELAARFYMNPYYLSQYFKQKTGETYLNFLTHIRISKAKELLEQTDLKVYEICHKVGYSDAQHFARMFEKWTGFKPRDYRKSLAKQ</sequence>
<keyword evidence="1" id="KW-0805">Transcription regulation</keyword>
<reference evidence="7 8" key="1">
    <citation type="journal article" date="2016" name="Genome Announc.">
        <title>Draft Genome Sequence of Paenibacillus amylolyticus Heshi-A3, Isolated from Fermented Rice Bran in a Japanese Fermented Seafood Dish.</title>
        <authorList>
            <person name="Akuzawa S."/>
            <person name="Nagaoka J."/>
            <person name="Kanekatsu M."/>
            <person name="Kubota E."/>
            <person name="Ohtake R."/>
            <person name="Suzuki T."/>
            <person name="Kanesaki Y."/>
        </authorList>
    </citation>
    <scope>NUCLEOTIDE SEQUENCE [LARGE SCALE GENOMIC DNA]</scope>
    <source>
        <strain evidence="7 8">Heshi-A3</strain>
    </source>
</reference>
<dbReference type="AlphaFoldDB" id="A0A100VLV1"/>
<dbReference type="GO" id="GO:0043565">
    <property type="term" value="F:sequence-specific DNA binding"/>
    <property type="evidence" value="ECO:0007669"/>
    <property type="project" value="InterPro"/>
</dbReference>
<dbReference type="Gene3D" id="3.40.50.2300">
    <property type="match status" value="1"/>
</dbReference>
<dbReference type="PROSITE" id="PS50110">
    <property type="entry name" value="RESPONSE_REGULATORY"/>
    <property type="match status" value="1"/>
</dbReference>
<dbReference type="PROSITE" id="PS01124">
    <property type="entry name" value="HTH_ARAC_FAMILY_2"/>
    <property type="match status" value="1"/>
</dbReference>
<dbReference type="Pfam" id="PF00072">
    <property type="entry name" value="Response_reg"/>
    <property type="match status" value="1"/>
</dbReference>
<dbReference type="PANTHER" id="PTHR43280">
    <property type="entry name" value="ARAC-FAMILY TRANSCRIPTIONAL REGULATOR"/>
    <property type="match status" value="1"/>
</dbReference>
<evidence type="ECO:0000313" key="8">
    <source>
        <dbReference type="Proteomes" id="UP000069697"/>
    </source>
</evidence>
<dbReference type="Pfam" id="PF17853">
    <property type="entry name" value="GGDEF_2"/>
    <property type="match status" value="1"/>
</dbReference>
<dbReference type="SUPFAM" id="SSF46689">
    <property type="entry name" value="Homeodomain-like"/>
    <property type="match status" value="2"/>
</dbReference>
<organism evidence="7 8">
    <name type="scientific">Paenibacillus amylolyticus</name>
    <dbReference type="NCBI Taxonomy" id="1451"/>
    <lineage>
        <taxon>Bacteria</taxon>
        <taxon>Bacillati</taxon>
        <taxon>Bacillota</taxon>
        <taxon>Bacilli</taxon>
        <taxon>Bacillales</taxon>
        <taxon>Paenibacillaceae</taxon>
        <taxon>Paenibacillus</taxon>
    </lineage>
</organism>
<keyword evidence="4" id="KW-0597">Phosphoprotein</keyword>
<keyword evidence="3" id="KW-0804">Transcription</keyword>
<dbReference type="Gene3D" id="1.10.10.60">
    <property type="entry name" value="Homeodomain-like"/>
    <property type="match status" value="2"/>
</dbReference>
<evidence type="ECO:0000313" key="7">
    <source>
        <dbReference type="EMBL" id="GAS82124.1"/>
    </source>
</evidence>
<dbReference type="RefSeq" id="WP_062834720.1">
    <property type="nucleotide sequence ID" value="NZ_BCNV01000001.1"/>
</dbReference>
<feature type="domain" description="HTH araC/xylS-type" evidence="5">
    <location>
        <begin position="425"/>
        <end position="523"/>
    </location>
</feature>
<evidence type="ECO:0000256" key="3">
    <source>
        <dbReference type="ARBA" id="ARBA00023163"/>
    </source>
</evidence>
<dbReference type="GO" id="GO:0000160">
    <property type="term" value="P:phosphorelay signal transduction system"/>
    <property type="evidence" value="ECO:0007669"/>
    <property type="project" value="InterPro"/>
</dbReference>
<dbReference type="GO" id="GO:0003700">
    <property type="term" value="F:DNA-binding transcription factor activity"/>
    <property type="evidence" value="ECO:0007669"/>
    <property type="project" value="InterPro"/>
</dbReference>
<reference evidence="8" key="2">
    <citation type="submission" date="2016-01" db="EMBL/GenBank/DDBJ databases">
        <title>Draft Genome Sequence of Paenibacillus amylolyticus Heshi-A3 that Was Isolated from Fermented Rice Bran with Aging Salted Mackerel, Which Was Named Heshiko as Traditional Fermented Seafood in Japan.</title>
        <authorList>
            <person name="Akuzawa S."/>
            <person name="Nakagawa J."/>
            <person name="Kanekatsu T."/>
            <person name="Kubota E."/>
            <person name="Ohtake R."/>
            <person name="Suzuki T."/>
            <person name="Kanesaki Y."/>
        </authorList>
    </citation>
    <scope>NUCLEOTIDE SEQUENCE [LARGE SCALE GENOMIC DNA]</scope>
    <source>
        <strain evidence="8">Heshi-A3</strain>
    </source>
</reference>
<dbReference type="EMBL" id="BCNV01000001">
    <property type="protein sequence ID" value="GAS82124.1"/>
    <property type="molecule type" value="Genomic_DNA"/>
</dbReference>
<protein>
    <submittedName>
        <fullName evidence="7">AraC family transcriptional regulator</fullName>
    </submittedName>
</protein>
<dbReference type="SUPFAM" id="SSF52172">
    <property type="entry name" value="CheY-like"/>
    <property type="match status" value="1"/>
</dbReference>
<evidence type="ECO:0000259" key="5">
    <source>
        <dbReference type="PROSITE" id="PS01124"/>
    </source>
</evidence>
<dbReference type="PANTHER" id="PTHR43280:SF28">
    <property type="entry name" value="HTH-TYPE TRANSCRIPTIONAL ACTIVATOR RHAS"/>
    <property type="match status" value="1"/>
</dbReference>
<evidence type="ECO:0000256" key="2">
    <source>
        <dbReference type="ARBA" id="ARBA00023125"/>
    </source>
</evidence>
<keyword evidence="2" id="KW-0238">DNA-binding</keyword>